<organism evidence="2 3">
    <name type="scientific">Clostridium saudiense</name>
    <dbReference type="NCBI Taxonomy" id="1414720"/>
    <lineage>
        <taxon>Bacteria</taxon>
        <taxon>Bacillati</taxon>
        <taxon>Bacillota</taxon>
        <taxon>Clostridia</taxon>
        <taxon>Eubacteriales</taxon>
        <taxon>Clostridiaceae</taxon>
        <taxon>Clostridium</taxon>
    </lineage>
</organism>
<gene>
    <name evidence="2" type="ORF">H6A19_00055</name>
</gene>
<name>A0ABS2FCT4_9CLOT</name>
<proteinExistence type="predicted"/>
<dbReference type="RefSeq" id="WP_204571677.1">
    <property type="nucleotide sequence ID" value="NZ_JACJLL010000001.1"/>
</dbReference>
<sequence length="413" mass="49421">MEREKFKLDEIVRNKKELLKIIEEKEIQIEDQKLKLQLANEEIEKIKIELKELKKDISASIIDRVDNQLEEKKINAFRRINEKDNNISIELVEVEENKQIYGNDPIDEEKFLEESINKIMDEVENYKEKQNTNEIVAEELVVNSIEDKEKAEDKLILIENLKLVFIENNNYKSIEILNEILGNIKFIENNITDEEKILLLYLGYFYNKLEELLKKSEVINEFYYSDNNEIKLLIMLIEEKEYSIYQQVKETVLMKIIDNKKLFNGLDTILRGRIIDKIKNVSYKVFDGVYSIKDIKQGQDSITLKAWVKERDKENYKLVEGLYCKDTEKLYMLESSIYVLGLNIKYLIDDESETQNIQKTEEISDNKEEENYKVKNLKEKYEKNDEYYIDDEEEEDSNIWTRLKGKFRLKLKK</sequence>
<keyword evidence="3" id="KW-1185">Reference proteome</keyword>
<protein>
    <submittedName>
        <fullName evidence="2">Uncharacterized protein</fullName>
    </submittedName>
</protein>
<evidence type="ECO:0000313" key="2">
    <source>
        <dbReference type="EMBL" id="MBM6817743.1"/>
    </source>
</evidence>
<keyword evidence="1" id="KW-0175">Coiled coil</keyword>
<accession>A0ABS2FCT4</accession>
<evidence type="ECO:0000313" key="3">
    <source>
        <dbReference type="Proteomes" id="UP000767334"/>
    </source>
</evidence>
<comment type="caution">
    <text evidence="2">The sequence shown here is derived from an EMBL/GenBank/DDBJ whole genome shotgun (WGS) entry which is preliminary data.</text>
</comment>
<dbReference type="EMBL" id="JACJLL010000001">
    <property type="protein sequence ID" value="MBM6817743.1"/>
    <property type="molecule type" value="Genomic_DNA"/>
</dbReference>
<feature type="coiled-coil region" evidence="1">
    <location>
        <begin position="8"/>
        <end position="63"/>
    </location>
</feature>
<evidence type="ECO:0000256" key="1">
    <source>
        <dbReference type="SAM" id="Coils"/>
    </source>
</evidence>
<dbReference type="Proteomes" id="UP000767334">
    <property type="component" value="Unassembled WGS sequence"/>
</dbReference>
<reference evidence="2 3" key="1">
    <citation type="journal article" date="2021" name="Sci. Rep.">
        <title>The distribution of antibiotic resistance genes in chicken gut microbiota commensals.</title>
        <authorList>
            <person name="Juricova H."/>
            <person name="Matiasovicova J."/>
            <person name="Kubasova T."/>
            <person name="Cejkova D."/>
            <person name="Rychlik I."/>
        </authorList>
    </citation>
    <scope>NUCLEOTIDE SEQUENCE [LARGE SCALE GENOMIC DNA]</scope>
    <source>
        <strain evidence="2 3">An435</strain>
    </source>
</reference>